<evidence type="ECO:0000313" key="1">
    <source>
        <dbReference type="EMBL" id="EAV44495.1"/>
    </source>
</evidence>
<protein>
    <submittedName>
        <fullName evidence="1">Uncharacterized protein</fullName>
    </submittedName>
</protein>
<gene>
    <name evidence="1" type="ORF">SIAM614_05015</name>
</gene>
<organism evidence="1 2">
    <name type="scientific">Roseibium aggregatum (strain ATCC 25650 / DSM 13394 / JCM 20685 / NBRC 16684 / NCIMB 2208 / IAM 12614 / B1)</name>
    <name type="common">Stappia aggregata</name>
    <dbReference type="NCBI Taxonomy" id="384765"/>
    <lineage>
        <taxon>Bacteria</taxon>
        <taxon>Pseudomonadati</taxon>
        <taxon>Pseudomonadota</taxon>
        <taxon>Alphaproteobacteria</taxon>
        <taxon>Hyphomicrobiales</taxon>
        <taxon>Stappiaceae</taxon>
        <taxon>Roseibium</taxon>
    </lineage>
</organism>
<reference evidence="1 2" key="1">
    <citation type="submission" date="2006-05" db="EMBL/GenBank/DDBJ databases">
        <authorList>
            <person name="King G."/>
            <person name="Ferriera S."/>
            <person name="Johnson J."/>
            <person name="Kravitz S."/>
            <person name="Beeson K."/>
            <person name="Sutton G."/>
            <person name="Rogers Y.-H."/>
            <person name="Friedman R."/>
            <person name="Frazier M."/>
            <person name="Venter J.C."/>
        </authorList>
    </citation>
    <scope>NUCLEOTIDE SEQUENCE [LARGE SCALE GENOMIC DNA]</scope>
    <source>
        <strain evidence="2">ATCC 25650 / DSM 13394 / JCM 20685 / NBRC 16684 / NCIMB 2208 / IAM 12614 / B1</strain>
    </source>
</reference>
<sequence length="35" mass="3907">MCFAQSITWKRRTGGSFLLPPDVRTGHLLVASFGR</sequence>
<accession>A0NSG6</accession>
<dbReference type="AlphaFoldDB" id="A0NSG6"/>
<evidence type="ECO:0000313" key="2">
    <source>
        <dbReference type="Proteomes" id="UP000004848"/>
    </source>
</evidence>
<dbReference type="Proteomes" id="UP000004848">
    <property type="component" value="Unassembled WGS sequence"/>
</dbReference>
<name>A0NSG6_ROSAI</name>
<dbReference type="EMBL" id="AAUW01000006">
    <property type="protein sequence ID" value="EAV44495.1"/>
    <property type="molecule type" value="Genomic_DNA"/>
</dbReference>
<comment type="caution">
    <text evidence="1">The sequence shown here is derived from an EMBL/GenBank/DDBJ whole genome shotgun (WGS) entry which is preliminary data.</text>
</comment>
<proteinExistence type="predicted"/>